<sequence>MSDPKPDLESARQTKLSEQISNLGLLFPYLWKEGRPWFKVRIVLSIVVIILGSFITVQAPLVLADGINRIAEQDLTQGIIASVMGFIVGYGLLRFLSAAIPNLREFLFAKVGQTAQREVGVDVFRHLQGLSLRFHLERKTGSLQRVMERGNRSIDFLFRFLLFNIGPTLLLLGFVCIIFAARYELALSAVALVTVVGYFWFTASSTEWRLKFRREMNERDQQAAQRSVDALLNYETVKLFGAEARETHRYSKALESYQDAAIRSNRSLAWVNIGQAAIMNGGMIAALGLTAQGVGDGRYGVGELTAVSLIMMQLYQPLNILGFAYREIKQSLIDMEKMFALLKIRPDVADRPHAEALSVTEGSVWFRNVRFGYGRGREVLRGISFEAPAGKKTAIVGPSGAGKSTIARLLFRFYDVTGGAVLIGDQDIRDVTQASLRAGIGVVPQDTVLFNDTIGYNIGYPRPRATPDDIEKAAWAAQIHDFIQTLPDKYDTVVGERGLKLSGGEKQRVAIARSILKNPPLLILDEATSALDSETEAGILSALNEVSKGRTSIVIAHRLSTIVDADRIVVLDQGQVAEIGTHAELLAKDGLYARLWQQQSSARSREDETVS</sequence>
<keyword evidence="3 8" id="KW-0812">Transmembrane</keyword>
<keyword evidence="12" id="KW-1185">Reference proteome</keyword>
<dbReference type="InterPro" id="IPR036640">
    <property type="entry name" value="ABC1_TM_sf"/>
</dbReference>
<feature type="domain" description="ABC transporter" evidence="9">
    <location>
        <begin position="364"/>
        <end position="598"/>
    </location>
</feature>
<dbReference type="GO" id="GO:0140359">
    <property type="term" value="F:ABC-type transporter activity"/>
    <property type="evidence" value="ECO:0007669"/>
    <property type="project" value="InterPro"/>
</dbReference>
<comment type="caution">
    <text evidence="11">The sequence shown here is derived from an EMBL/GenBank/DDBJ whole genome shotgun (WGS) entry which is preliminary data.</text>
</comment>
<dbReference type="InterPro" id="IPR039421">
    <property type="entry name" value="Type_1_exporter"/>
</dbReference>
<keyword evidence="2" id="KW-0813">Transport</keyword>
<proteinExistence type="predicted"/>
<evidence type="ECO:0000259" key="9">
    <source>
        <dbReference type="PROSITE" id="PS50893"/>
    </source>
</evidence>
<evidence type="ECO:0000256" key="4">
    <source>
        <dbReference type="ARBA" id="ARBA00022741"/>
    </source>
</evidence>
<dbReference type="CDD" id="cd18582">
    <property type="entry name" value="ABC_6TM_ATM1_ABCB7"/>
    <property type="match status" value="1"/>
</dbReference>
<dbReference type="Pfam" id="PF00005">
    <property type="entry name" value="ABC_tran"/>
    <property type="match status" value="1"/>
</dbReference>
<feature type="transmembrane region" description="Helical" evidence="8">
    <location>
        <begin position="186"/>
        <end position="203"/>
    </location>
</feature>
<dbReference type="GO" id="GO:0005524">
    <property type="term" value="F:ATP binding"/>
    <property type="evidence" value="ECO:0007669"/>
    <property type="project" value="UniProtKB-KW"/>
</dbReference>
<dbReference type="SUPFAM" id="SSF52540">
    <property type="entry name" value="P-loop containing nucleoside triphosphate hydrolases"/>
    <property type="match status" value="1"/>
</dbReference>
<dbReference type="Gene3D" id="1.20.1560.10">
    <property type="entry name" value="ABC transporter type 1, transmembrane domain"/>
    <property type="match status" value="1"/>
</dbReference>
<dbReference type="InterPro" id="IPR003593">
    <property type="entry name" value="AAA+_ATPase"/>
</dbReference>
<dbReference type="PANTHER" id="PTHR24221:SF654">
    <property type="entry name" value="ATP-BINDING CASSETTE SUB-FAMILY B MEMBER 6"/>
    <property type="match status" value="1"/>
</dbReference>
<dbReference type="PROSITE" id="PS50929">
    <property type="entry name" value="ABC_TM1F"/>
    <property type="match status" value="1"/>
</dbReference>
<dbReference type="PANTHER" id="PTHR24221">
    <property type="entry name" value="ATP-BINDING CASSETTE SUB-FAMILY B"/>
    <property type="match status" value="1"/>
</dbReference>
<dbReference type="AlphaFoldDB" id="A0A7Y3W4Z7"/>
<dbReference type="Gene3D" id="3.40.50.300">
    <property type="entry name" value="P-loop containing nucleotide triphosphate hydrolases"/>
    <property type="match status" value="1"/>
</dbReference>
<dbReference type="SUPFAM" id="SSF90123">
    <property type="entry name" value="ABC transporter transmembrane region"/>
    <property type="match status" value="1"/>
</dbReference>
<evidence type="ECO:0000313" key="11">
    <source>
        <dbReference type="EMBL" id="NNU16280.1"/>
    </source>
</evidence>
<gene>
    <name evidence="11" type="ORF">HK107_08095</name>
</gene>
<dbReference type="InterPro" id="IPR027417">
    <property type="entry name" value="P-loop_NTPase"/>
</dbReference>
<dbReference type="InterPro" id="IPR017871">
    <property type="entry name" value="ABC_transporter-like_CS"/>
</dbReference>
<dbReference type="PROSITE" id="PS00211">
    <property type="entry name" value="ABC_TRANSPORTER_1"/>
    <property type="match status" value="1"/>
</dbReference>
<evidence type="ECO:0000256" key="7">
    <source>
        <dbReference type="ARBA" id="ARBA00023136"/>
    </source>
</evidence>
<accession>A0A7Y3W4Z7</accession>
<keyword evidence="7 8" id="KW-0472">Membrane</keyword>
<name>A0A7Y3W4Z7_9PROT</name>
<keyword evidence="6 8" id="KW-1133">Transmembrane helix</keyword>
<evidence type="ECO:0000259" key="10">
    <source>
        <dbReference type="PROSITE" id="PS50929"/>
    </source>
</evidence>
<dbReference type="InterPro" id="IPR011527">
    <property type="entry name" value="ABC1_TM_dom"/>
</dbReference>
<dbReference type="PROSITE" id="PS50893">
    <property type="entry name" value="ABC_TRANSPORTER_2"/>
    <property type="match status" value="1"/>
</dbReference>
<evidence type="ECO:0000256" key="8">
    <source>
        <dbReference type="SAM" id="Phobius"/>
    </source>
</evidence>
<comment type="subcellular location">
    <subcellularLocation>
        <location evidence="1">Cell membrane</location>
        <topology evidence="1">Multi-pass membrane protein</topology>
    </subcellularLocation>
</comment>
<keyword evidence="4" id="KW-0547">Nucleotide-binding</keyword>
<organism evidence="11 12">
    <name type="scientific">Parvularcula mediterranea</name>
    <dbReference type="NCBI Taxonomy" id="2732508"/>
    <lineage>
        <taxon>Bacteria</taxon>
        <taxon>Pseudomonadati</taxon>
        <taxon>Pseudomonadota</taxon>
        <taxon>Alphaproteobacteria</taxon>
        <taxon>Parvularculales</taxon>
        <taxon>Parvularculaceae</taxon>
        <taxon>Parvularcula</taxon>
    </lineage>
</organism>
<dbReference type="CDD" id="cd03253">
    <property type="entry name" value="ABCC_ATM1_transporter"/>
    <property type="match status" value="1"/>
</dbReference>
<evidence type="ECO:0000256" key="6">
    <source>
        <dbReference type="ARBA" id="ARBA00022989"/>
    </source>
</evidence>
<reference evidence="11 12" key="1">
    <citation type="submission" date="2020-05" db="EMBL/GenBank/DDBJ databases">
        <title>Parvularcula mediterraneae sp. nov., isolated from polypropylene straw from shallow seawater of the seashore of Laganas in Zakynthos island, Greece.</title>
        <authorList>
            <person name="Szabo I."/>
            <person name="Al-Omari J."/>
            <person name="Rado J."/>
            <person name="Szerdahelyi G.S."/>
        </authorList>
    </citation>
    <scope>NUCLEOTIDE SEQUENCE [LARGE SCALE GENOMIC DNA]</scope>
    <source>
        <strain evidence="11 12">ZS-1/3</strain>
    </source>
</reference>
<dbReference type="FunFam" id="3.40.50.300:FF:000186">
    <property type="entry name" value="ATP-binding cassette sub-family B member 7, mitochondrial"/>
    <property type="match status" value="1"/>
</dbReference>
<dbReference type="SMART" id="SM00382">
    <property type="entry name" value="AAA"/>
    <property type="match status" value="1"/>
</dbReference>
<protein>
    <submittedName>
        <fullName evidence="11">ABC transporter ATP-binding protein/permease</fullName>
    </submittedName>
</protein>
<feature type="transmembrane region" description="Helical" evidence="8">
    <location>
        <begin position="42"/>
        <end position="63"/>
    </location>
</feature>
<dbReference type="InterPro" id="IPR003439">
    <property type="entry name" value="ABC_transporter-like_ATP-bd"/>
</dbReference>
<feature type="transmembrane region" description="Helical" evidence="8">
    <location>
        <begin position="156"/>
        <end position="180"/>
    </location>
</feature>
<dbReference type="GO" id="GO:0016887">
    <property type="term" value="F:ATP hydrolysis activity"/>
    <property type="evidence" value="ECO:0007669"/>
    <property type="project" value="InterPro"/>
</dbReference>
<dbReference type="GO" id="GO:0005886">
    <property type="term" value="C:plasma membrane"/>
    <property type="evidence" value="ECO:0007669"/>
    <property type="project" value="UniProtKB-SubCell"/>
</dbReference>
<evidence type="ECO:0000256" key="2">
    <source>
        <dbReference type="ARBA" id="ARBA00022448"/>
    </source>
</evidence>
<feature type="transmembrane region" description="Helical" evidence="8">
    <location>
        <begin position="75"/>
        <end position="96"/>
    </location>
</feature>
<evidence type="ECO:0000313" key="12">
    <source>
        <dbReference type="Proteomes" id="UP000536835"/>
    </source>
</evidence>
<keyword evidence="5 11" id="KW-0067">ATP-binding</keyword>
<evidence type="ECO:0000256" key="1">
    <source>
        <dbReference type="ARBA" id="ARBA00004651"/>
    </source>
</evidence>
<evidence type="ECO:0000256" key="3">
    <source>
        <dbReference type="ARBA" id="ARBA00022692"/>
    </source>
</evidence>
<dbReference type="RefSeq" id="WP_173198362.1">
    <property type="nucleotide sequence ID" value="NZ_JABFCX010000002.1"/>
</dbReference>
<feature type="domain" description="ABC transmembrane type-1" evidence="10">
    <location>
        <begin position="43"/>
        <end position="330"/>
    </location>
</feature>
<dbReference type="Pfam" id="PF00664">
    <property type="entry name" value="ABC_membrane"/>
    <property type="match status" value="1"/>
</dbReference>
<dbReference type="EMBL" id="JABFCX010000002">
    <property type="protein sequence ID" value="NNU16280.1"/>
    <property type="molecule type" value="Genomic_DNA"/>
</dbReference>
<evidence type="ECO:0000256" key="5">
    <source>
        <dbReference type="ARBA" id="ARBA00022840"/>
    </source>
</evidence>
<dbReference type="Proteomes" id="UP000536835">
    <property type="component" value="Unassembled WGS sequence"/>
</dbReference>